<sequence>MLDTELKEPISRAVVAGVVAELSAMLGGDGGSLELIAADTDTGTVSLKLSLDSVECADCVLPPDRLRDVVETRLRTAVPALGSLLLDDPRVTPAATSKVTVPHTLSVLDPTAGAVPGDDDPGPDLGPLTGKRIGLRVDVLWAAYDQTVSEWIPELERAGAIVTTWRRAQGLKGPEGERHQAEYDAFVGGVDAIISGLANCGSCTSWSVKDGLNALNRGLPTVVAVTEHFVGLARTLAADAGRPGLRLLQLDSSLNVLPEDQVRAAAREAFPRLLDTIGAVI</sequence>
<protein>
    <recommendedName>
        <fullName evidence="1">UGSC-like domain-containing protein</fullName>
    </recommendedName>
</protein>
<dbReference type="AlphaFoldDB" id="A0A7I7JYQ6"/>
<evidence type="ECO:0000313" key="3">
    <source>
        <dbReference type="Proteomes" id="UP000467006"/>
    </source>
</evidence>
<dbReference type="KEGG" id="mdu:MDUV_18450"/>
<evidence type="ECO:0000313" key="2">
    <source>
        <dbReference type="EMBL" id="BBX16985.1"/>
    </source>
</evidence>
<dbReference type="EMBL" id="AP022563">
    <property type="protein sequence ID" value="BBX16985.1"/>
    <property type="molecule type" value="Genomic_DNA"/>
</dbReference>
<name>A0A7I7JYQ6_9MYCO</name>
<keyword evidence="3" id="KW-1185">Reference proteome</keyword>
<evidence type="ECO:0000259" key="1">
    <source>
        <dbReference type="Pfam" id="PF24696"/>
    </source>
</evidence>
<reference evidence="2 3" key="1">
    <citation type="journal article" date="2019" name="Emerg. Microbes Infect.">
        <title>Comprehensive subspecies identification of 175 nontuberculous mycobacteria species based on 7547 genomic profiles.</title>
        <authorList>
            <person name="Matsumoto Y."/>
            <person name="Kinjo T."/>
            <person name="Motooka D."/>
            <person name="Nabeya D."/>
            <person name="Jung N."/>
            <person name="Uechi K."/>
            <person name="Horii T."/>
            <person name="Iida T."/>
            <person name="Fujita J."/>
            <person name="Nakamura S."/>
        </authorList>
    </citation>
    <scope>NUCLEOTIDE SEQUENCE [LARGE SCALE GENOMIC DNA]</scope>
    <source>
        <strain evidence="2 3">JCM 6396</strain>
    </source>
</reference>
<proteinExistence type="predicted"/>
<accession>A0A7I7JYQ6</accession>
<dbReference type="InterPro" id="IPR057767">
    <property type="entry name" value="UGSC-like_dom"/>
</dbReference>
<dbReference type="Pfam" id="PF24696">
    <property type="entry name" value="UGSC"/>
    <property type="match status" value="1"/>
</dbReference>
<gene>
    <name evidence="2" type="ORF">MDUV_18450</name>
</gene>
<dbReference type="Proteomes" id="UP000467006">
    <property type="component" value="Chromosome"/>
</dbReference>
<feature type="domain" description="UGSC-like" evidence="1">
    <location>
        <begin position="107"/>
        <end position="277"/>
    </location>
</feature>
<dbReference type="Gene3D" id="3.30.300.130">
    <property type="entry name" value="Fe-S cluster assembly (FSCA)"/>
    <property type="match status" value="1"/>
</dbReference>
<organism evidence="2 3">
    <name type="scientific">Mycolicibacterium duvalii</name>
    <dbReference type="NCBI Taxonomy" id="39688"/>
    <lineage>
        <taxon>Bacteria</taxon>
        <taxon>Bacillati</taxon>
        <taxon>Actinomycetota</taxon>
        <taxon>Actinomycetes</taxon>
        <taxon>Mycobacteriales</taxon>
        <taxon>Mycobacteriaceae</taxon>
        <taxon>Mycolicibacterium</taxon>
    </lineage>
</organism>
<dbReference type="InterPro" id="IPR034904">
    <property type="entry name" value="FSCA_dom_sf"/>
</dbReference>
<dbReference type="RefSeq" id="WP_197747160.1">
    <property type="nucleotide sequence ID" value="NZ_AP022563.1"/>
</dbReference>